<name>A0ABV8LYP8_9ACTN</name>
<sequence>MTAEEYIQALRDLMRIDWEDDVAEEKRLAELAEAQGNTWSAKFHRDSVERLEAMDKPWEKPMPVF</sequence>
<evidence type="ECO:0000313" key="2">
    <source>
        <dbReference type="Proteomes" id="UP001595816"/>
    </source>
</evidence>
<gene>
    <name evidence="1" type="ORF">ACFOZ4_36960</name>
</gene>
<keyword evidence="2" id="KW-1185">Reference proteome</keyword>
<protein>
    <submittedName>
        <fullName evidence="1">Uncharacterized protein</fullName>
    </submittedName>
</protein>
<dbReference type="RefSeq" id="WP_253751287.1">
    <property type="nucleotide sequence ID" value="NZ_JAMZDZ010000001.1"/>
</dbReference>
<organism evidence="1 2">
    <name type="scientific">Hamadaea flava</name>
    <dbReference type="NCBI Taxonomy" id="1742688"/>
    <lineage>
        <taxon>Bacteria</taxon>
        <taxon>Bacillati</taxon>
        <taxon>Actinomycetota</taxon>
        <taxon>Actinomycetes</taxon>
        <taxon>Micromonosporales</taxon>
        <taxon>Micromonosporaceae</taxon>
        <taxon>Hamadaea</taxon>
    </lineage>
</organism>
<comment type="caution">
    <text evidence="1">The sequence shown here is derived from an EMBL/GenBank/DDBJ whole genome shotgun (WGS) entry which is preliminary data.</text>
</comment>
<dbReference type="EMBL" id="JBHSAY010000029">
    <property type="protein sequence ID" value="MFC4136231.1"/>
    <property type="molecule type" value="Genomic_DNA"/>
</dbReference>
<proteinExistence type="predicted"/>
<reference evidence="2" key="1">
    <citation type="journal article" date="2019" name="Int. J. Syst. Evol. Microbiol.">
        <title>The Global Catalogue of Microorganisms (GCM) 10K type strain sequencing project: providing services to taxonomists for standard genome sequencing and annotation.</title>
        <authorList>
            <consortium name="The Broad Institute Genomics Platform"/>
            <consortium name="The Broad Institute Genome Sequencing Center for Infectious Disease"/>
            <person name="Wu L."/>
            <person name="Ma J."/>
        </authorList>
    </citation>
    <scope>NUCLEOTIDE SEQUENCE [LARGE SCALE GENOMIC DNA]</scope>
    <source>
        <strain evidence="2">CGMCC 4.7289</strain>
    </source>
</reference>
<evidence type="ECO:0000313" key="1">
    <source>
        <dbReference type="EMBL" id="MFC4136231.1"/>
    </source>
</evidence>
<accession>A0ABV8LYP8</accession>
<dbReference type="Proteomes" id="UP001595816">
    <property type="component" value="Unassembled WGS sequence"/>
</dbReference>